<evidence type="ECO:0000313" key="3">
    <source>
        <dbReference type="Proteomes" id="UP001234989"/>
    </source>
</evidence>
<dbReference type="EMBL" id="CP133614">
    <property type="protein sequence ID" value="WMV20759.1"/>
    <property type="molecule type" value="Genomic_DNA"/>
</dbReference>
<name>A0AAF0QBN9_SOLVR</name>
<reference evidence="2" key="1">
    <citation type="submission" date="2023-08" db="EMBL/GenBank/DDBJ databases">
        <title>A de novo genome assembly of Solanum verrucosum Schlechtendal, a Mexican diploid species geographically isolated from the other diploid A-genome species in potato relatives.</title>
        <authorList>
            <person name="Hosaka K."/>
        </authorList>
    </citation>
    <scope>NUCLEOTIDE SEQUENCE</scope>
    <source>
        <tissue evidence="2">Young leaves</tissue>
    </source>
</reference>
<accession>A0AAF0QBN9</accession>
<protein>
    <submittedName>
        <fullName evidence="2">Uncharacterized protein</fullName>
    </submittedName>
</protein>
<organism evidence="2 3">
    <name type="scientific">Solanum verrucosum</name>
    <dbReference type="NCBI Taxonomy" id="315347"/>
    <lineage>
        <taxon>Eukaryota</taxon>
        <taxon>Viridiplantae</taxon>
        <taxon>Streptophyta</taxon>
        <taxon>Embryophyta</taxon>
        <taxon>Tracheophyta</taxon>
        <taxon>Spermatophyta</taxon>
        <taxon>Magnoliopsida</taxon>
        <taxon>eudicotyledons</taxon>
        <taxon>Gunneridae</taxon>
        <taxon>Pentapetalae</taxon>
        <taxon>asterids</taxon>
        <taxon>lamiids</taxon>
        <taxon>Solanales</taxon>
        <taxon>Solanaceae</taxon>
        <taxon>Solanoideae</taxon>
        <taxon>Solaneae</taxon>
        <taxon>Solanum</taxon>
    </lineage>
</organism>
<evidence type="ECO:0000256" key="1">
    <source>
        <dbReference type="SAM" id="MobiDB-lite"/>
    </source>
</evidence>
<gene>
    <name evidence="2" type="ORF">MTR67_014144</name>
</gene>
<sequence>MLAPKAATVNQATPAPAKGKSWCLSKSDKEALHRNIYACGLGFSSKVSVVRVGFSKSSIFLENPTRMSHRI</sequence>
<dbReference type="AlphaFoldDB" id="A0AAF0QBN9"/>
<dbReference type="Proteomes" id="UP001234989">
    <property type="component" value="Chromosome 3"/>
</dbReference>
<keyword evidence="3" id="KW-1185">Reference proteome</keyword>
<proteinExistence type="predicted"/>
<evidence type="ECO:0000313" key="2">
    <source>
        <dbReference type="EMBL" id="WMV20759.1"/>
    </source>
</evidence>
<feature type="region of interest" description="Disordered" evidence="1">
    <location>
        <begin position="1"/>
        <end position="20"/>
    </location>
</feature>